<evidence type="ECO:0000256" key="1">
    <source>
        <dbReference type="SAM" id="SignalP"/>
    </source>
</evidence>
<dbReference type="OrthoDB" id="1816569at2"/>
<sequence length="547" mass="57084">MDALKSRIHVGLIALLLCAFGLFAMLAGGTVHATGTYIGDTPTVGVPNDTIDATLTGDNFQYDLWLPYAQKALSTTDSSNQIAALHPWALPQVQSNMVSNDVQYPTFHYTVISGTDVVGLSSDSAAGTTSTSLSVTPAPATDSSAAAYVKALASGTAVVKVTYDGKTYGNKNWGKCSSVNTGYVVYTVNESGTITPSIPDFVKDQTDACTGGVIDNHYDTIYFKDGNTVDKTFTVSAANAASTVVTCNGIVIDANTDGSYTANLGNRSNIIGVSATDSTGAAKSTYYIIDARKIDVTIANATNPGQPISAGNTATVSFTGITMPVYKLATIYNPTWNSPAWGSTGTFVTYTGTDAHGLCSQYDLATNNTMTISNIQSNVTGEAKLNLTAGHIESQWWGDALGSDAIHAQTGEPNLNAGTWDGSFSTFPDLSIDLSGSTTGTAVTGITVTMGKPNLVASSSRNNRTTATAAITPTEATNQDVVWTGYFYDTSSNSWEVDSGYYFTVDQNGNVVAQNAPPAGGTVTQFKVCATSVSNPNVVGEKVFTIQ</sequence>
<keyword evidence="1" id="KW-0732">Signal</keyword>
<dbReference type="EMBL" id="FNRK01000023">
    <property type="protein sequence ID" value="SEA70768.1"/>
    <property type="molecule type" value="Genomic_DNA"/>
</dbReference>
<dbReference type="Proteomes" id="UP000199394">
    <property type="component" value="Unassembled WGS sequence"/>
</dbReference>
<reference evidence="2 3" key="1">
    <citation type="submission" date="2016-10" db="EMBL/GenBank/DDBJ databases">
        <authorList>
            <person name="de Groot N.N."/>
        </authorList>
    </citation>
    <scope>NUCLEOTIDE SEQUENCE [LARGE SCALE GENOMIC DNA]</scope>
    <source>
        <strain evidence="2 3">SR12</strain>
    </source>
</reference>
<accession>A0A1H4DDW8</accession>
<feature type="signal peptide" evidence="1">
    <location>
        <begin position="1"/>
        <end position="33"/>
    </location>
</feature>
<proteinExistence type="predicted"/>
<dbReference type="STRING" id="81409.SAMN04515656_1235"/>
<organism evidence="2 3">
    <name type="scientific">Eubacterium aggregans</name>
    <dbReference type="NCBI Taxonomy" id="81409"/>
    <lineage>
        <taxon>Bacteria</taxon>
        <taxon>Bacillati</taxon>
        <taxon>Bacillota</taxon>
        <taxon>Clostridia</taxon>
        <taxon>Eubacteriales</taxon>
        <taxon>Eubacteriaceae</taxon>
        <taxon>Eubacterium</taxon>
    </lineage>
</organism>
<evidence type="ECO:0000313" key="2">
    <source>
        <dbReference type="EMBL" id="SEA70768.1"/>
    </source>
</evidence>
<gene>
    <name evidence="2" type="ORF">SAMN04515656_1235</name>
</gene>
<feature type="chain" id="PRO_5011513330" evidence="1">
    <location>
        <begin position="34"/>
        <end position="547"/>
    </location>
</feature>
<protein>
    <submittedName>
        <fullName evidence="2">Uncharacterized protein</fullName>
    </submittedName>
</protein>
<evidence type="ECO:0000313" key="3">
    <source>
        <dbReference type="Proteomes" id="UP000199394"/>
    </source>
</evidence>
<keyword evidence="3" id="KW-1185">Reference proteome</keyword>
<dbReference type="RefSeq" id="WP_090308877.1">
    <property type="nucleotide sequence ID" value="NZ_FNRK01000023.1"/>
</dbReference>
<dbReference type="AlphaFoldDB" id="A0A1H4DDW8"/>
<name>A0A1H4DDW8_9FIRM</name>